<dbReference type="InterPro" id="IPR005746">
    <property type="entry name" value="Thioredoxin"/>
</dbReference>
<evidence type="ECO:0000256" key="5">
    <source>
        <dbReference type="ARBA" id="ARBA00023157"/>
    </source>
</evidence>
<dbReference type="Gene3D" id="3.40.30.10">
    <property type="entry name" value="Glutaredoxin"/>
    <property type="match status" value="1"/>
</dbReference>
<dbReference type="NCBIfam" id="TIGR01068">
    <property type="entry name" value="thioredoxin"/>
    <property type="match status" value="1"/>
</dbReference>
<evidence type="ECO:0000256" key="6">
    <source>
        <dbReference type="ARBA" id="ARBA00023284"/>
    </source>
</evidence>
<dbReference type="PROSITE" id="PS51352">
    <property type="entry name" value="THIOREDOXIN_2"/>
    <property type="match status" value="1"/>
</dbReference>
<feature type="disulfide bond" description="Redox-active" evidence="10">
    <location>
        <begin position="31"/>
        <end position="34"/>
    </location>
</feature>
<feature type="site" description="Deprotonates C-terminal active site Cys" evidence="9">
    <location>
        <position position="25"/>
    </location>
</feature>
<feature type="domain" description="Thioredoxin" evidence="11">
    <location>
        <begin position="1"/>
        <end position="103"/>
    </location>
</feature>
<evidence type="ECO:0000256" key="4">
    <source>
        <dbReference type="ARBA" id="ARBA00022982"/>
    </source>
</evidence>
<dbReference type="InterPro" id="IPR036249">
    <property type="entry name" value="Thioredoxin-like_sf"/>
</dbReference>
<evidence type="ECO:0000256" key="8">
    <source>
        <dbReference type="PIRNR" id="PIRNR000077"/>
    </source>
</evidence>
<dbReference type="AlphaFoldDB" id="A0A7G7VHT4"/>
<evidence type="ECO:0000313" key="13">
    <source>
        <dbReference type="Proteomes" id="UP000515480"/>
    </source>
</evidence>
<evidence type="ECO:0000256" key="7">
    <source>
        <dbReference type="NCBIfam" id="TIGR01068"/>
    </source>
</evidence>
<dbReference type="EMBL" id="CP060204">
    <property type="protein sequence ID" value="QNH53677.1"/>
    <property type="molecule type" value="Genomic_DNA"/>
</dbReference>
<dbReference type="FunFam" id="3.40.30.10:FF:000001">
    <property type="entry name" value="Thioredoxin"/>
    <property type="match status" value="1"/>
</dbReference>
<dbReference type="GO" id="GO:0005829">
    <property type="term" value="C:cytosol"/>
    <property type="evidence" value="ECO:0007669"/>
    <property type="project" value="TreeGrafter"/>
</dbReference>
<name>A0A7G7VHT4_9FIRM</name>
<evidence type="ECO:0000259" key="11">
    <source>
        <dbReference type="PROSITE" id="PS51352"/>
    </source>
</evidence>
<evidence type="ECO:0000256" key="3">
    <source>
        <dbReference type="ARBA" id="ARBA00022448"/>
    </source>
</evidence>
<evidence type="ECO:0000256" key="1">
    <source>
        <dbReference type="ARBA" id="ARBA00008987"/>
    </source>
</evidence>
<reference evidence="12 13" key="1">
    <citation type="submission" date="2020-07" db="EMBL/GenBank/DDBJ databases">
        <title>Complete genome and description of Selenomonas timonensis sp. nov., a new bacterium isolated from a gingivitis subject.</title>
        <authorList>
            <person name="Antezack A."/>
        </authorList>
    </citation>
    <scope>NUCLEOTIDE SEQUENCE [LARGE SCALE GENOMIC DNA]</scope>
    <source>
        <strain evidence="12 13">Marseille-Q3039</strain>
    </source>
</reference>
<keyword evidence="5 10" id="KW-1015">Disulfide bond</keyword>
<dbReference type="CDD" id="cd02947">
    <property type="entry name" value="TRX_family"/>
    <property type="match status" value="1"/>
</dbReference>
<dbReference type="PANTHER" id="PTHR45663">
    <property type="entry name" value="GEO12009P1"/>
    <property type="match status" value="1"/>
</dbReference>
<dbReference type="GO" id="GO:0045454">
    <property type="term" value="P:cell redox homeostasis"/>
    <property type="evidence" value="ECO:0007669"/>
    <property type="project" value="TreeGrafter"/>
</dbReference>
<feature type="site" description="Contributes to redox potential value" evidence="9">
    <location>
        <position position="33"/>
    </location>
</feature>
<dbReference type="InterPro" id="IPR017937">
    <property type="entry name" value="Thioredoxin_CS"/>
</dbReference>
<dbReference type="PROSITE" id="PS00194">
    <property type="entry name" value="THIOREDOXIN_1"/>
    <property type="match status" value="1"/>
</dbReference>
<organism evidence="12 13">
    <name type="scientific">Selenomonas timonae</name>
    <dbReference type="NCBI Taxonomy" id="2754044"/>
    <lineage>
        <taxon>Bacteria</taxon>
        <taxon>Bacillati</taxon>
        <taxon>Bacillota</taxon>
        <taxon>Negativicutes</taxon>
        <taxon>Selenomonadales</taxon>
        <taxon>Selenomonadaceae</taxon>
        <taxon>Selenomonas</taxon>
    </lineage>
</organism>
<sequence>MSFIELTSETFDAEVLQADQLVIVDFWATWCTPCRMLTPILEELGTEHPEIKICKLNVDDAQDLAEKYGVMTLPTLLFFKNGEMIEECIGLVSKDRLLSLLSN</sequence>
<feature type="active site" description="Nucleophile" evidence="9">
    <location>
        <position position="34"/>
    </location>
</feature>
<dbReference type="PRINTS" id="PR00421">
    <property type="entry name" value="THIOREDOXIN"/>
</dbReference>
<evidence type="ECO:0000256" key="2">
    <source>
        <dbReference type="ARBA" id="ARBA00020570"/>
    </source>
</evidence>
<feature type="active site" description="Nucleophile" evidence="9">
    <location>
        <position position="31"/>
    </location>
</feature>
<keyword evidence="6 10" id="KW-0676">Redox-active center</keyword>
<keyword evidence="13" id="KW-1185">Reference proteome</keyword>
<evidence type="ECO:0000256" key="10">
    <source>
        <dbReference type="PIRSR" id="PIRSR000077-4"/>
    </source>
</evidence>
<gene>
    <name evidence="12" type="primary">trxA</name>
    <name evidence="12" type="ORF">H1B31_07200</name>
</gene>
<accession>A0A7G7VHT4</accession>
<keyword evidence="4" id="KW-0249">Electron transport</keyword>
<dbReference type="Proteomes" id="UP000515480">
    <property type="component" value="Chromosome"/>
</dbReference>
<feature type="site" description="Contributes to redox potential value" evidence="9">
    <location>
        <position position="32"/>
    </location>
</feature>
<dbReference type="PIRSF" id="PIRSF000077">
    <property type="entry name" value="Thioredoxin"/>
    <property type="match status" value="1"/>
</dbReference>
<keyword evidence="3" id="KW-0813">Transport</keyword>
<dbReference type="InterPro" id="IPR013766">
    <property type="entry name" value="Thioredoxin_domain"/>
</dbReference>
<dbReference type="KEGG" id="stim:H1B31_07200"/>
<comment type="similarity">
    <text evidence="1 8">Belongs to the thioredoxin family.</text>
</comment>
<protein>
    <recommendedName>
        <fullName evidence="2 7">Thioredoxin</fullName>
    </recommendedName>
</protein>
<evidence type="ECO:0000256" key="9">
    <source>
        <dbReference type="PIRSR" id="PIRSR000077-1"/>
    </source>
</evidence>
<dbReference type="SUPFAM" id="SSF52833">
    <property type="entry name" value="Thioredoxin-like"/>
    <property type="match status" value="1"/>
</dbReference>
<proteinExistence type="inferred from homology"/>
<dbReference type="PANTHER" id="PTHR45663:SF11">
    <property type="entry name" value="GEO12009P1"/>
    <property type="match status" value="1"/>
</dbReference>
<dbReference type="Pfam" id="PF00085">
    <property type="entry name" value="Thioredoxin"/>
    <property type="match status" value="1"/>
</dbReference>
<dbReference type="GO" id="GO:0015035">
    <property type="term" value="F:protein-disulfide reductase activity"/>
    <property type="evidence" value="ECO:0007669"/>
    <property type="project" value="UniProtKB-UniRule"/>
</dbReference>
<evidence type="ECO:0000313" key="12">
    <source>
        <dbReference type="EMBL" id="QNH53677.1"/>
    </source>
</evidence>
<dbReference type="RefSeq" id="WP_185979834.1">
    <property type="nucleotide sequence ID" value="NZ_CP060204.1"/>
</dbReference>